<gene>
    <name evidence="1" type="ORF">IWQ57_001300</name>
</gene>
<evidence type="ECO:0000313" key="2">
    <source>
        <dbReference type="Proteomes" id="UP001140234"/>
    </source>
</evidence>
<evidence type="ECO:0000313" key="1">
    <source>
        <dbReference type="EMBL" id="KAJ2773425.1"/>
    </source>
</evidence>
<organism evidence="1 2">
    <name type="scientific">Coemansia nantahalensis</name>
    <dbReference type="NCBI Taxonomy" id="2789366"/>
    <lineage>
        <taxon>Eukaryota</taxon>
        <taxon>Fungi</taxon>
        <taxon>Fungi incertae sedis</taxon>
        <taxon>Zoopagomycota</taxon>
        <taxon>Kickxellomycotina</taxon>
        <taxon>Kickxellomycetes</taxon>
        <taxon>Kickxellales</taxon>
        <taxon>Kickxellaceae</taxon>
        <taxon>Coemansia</taxon>
    </lineage>
</organism>
<reference evidence="1" key="1">
    <citation type="submission" date="2022-07" db="EMBL/GenBank/DDBJ databases">
        <title>Phylogenomic reconstructions and comparative analyses of Kickxellomycotina fungi.</title>
        <authorList>
            <person name="Reynolds N.K."/>
            <person name="Stajich J.E."/>
            <person name="Barry K."/>
            <person name="Grigoriev I.V."/>
            <person name="Crous P."/>
            <person name="Smith M.E."/>
        </authorList>
    </citation>
    <scope>NUCLEOTIDE SEQUENCE</scope>
    <source>
        <strain evidence="1">CBS 109366</strain>
    </source>
</reference>
<name>A0ACC1K4U9_9FUNG</name>
<sequence>MPVAGCLRCRLLASTCDCAKAGCSACAAAGVECLQYPELESDELLGVLGRGTARGSVPAGSARGRRRLDGWVRSPAAAEFLAEEGGVVRGPECIDDFAENPARLRPASGISVVATGPLAAALERHPEEPGAARLRLPSSELLRCISDAVARSDAEDPRQQFSEHMCGSSLLALGVLLQEYSRHLLGE</sequence>
<accession>A0ACC1K4U9</accession>
<keyword evidence="2" id="KW-1185">Reference proteome</keyword>
<protein>
    <submittedName>
        <fullName evidence="1">Uncharacterized protein</fullName>
    </submittedName>
</protein>
<comment type="caution">
    <text evidence="1">The sequence shown here is derived from an EMBL/GenBank/DDBJ whole genome shotgun (WGS) entry which is preliminary data.</text>
</comment>
<dbReference type="EMBL" id="JANBUJ010000227">
    <property type="protein sequence ID" value="KAJ2773425.1"/>
    <property type="molecule type" value="Genomic_DNA"/>
</dbReference>
<dbReference type="Proteomes" id="UP001140234">
    <property type="component" value="Unassembled WGS sequence"/>
</dbReference>
<proteinExistence type="predicted"/>